<dbReference type="Proteomes" id="UP000324222">
    <property type="component" value="Unassembled WGS sequence"/>
</dbReference>
<name>A0A5B7FDH6_PORTR</name>
<proteinExistence type="predicted"/>
<evidence type="ECO:0000313" key="2">
    <source>
        <dbReference type="Proteomes" id="UP000324222"/>
    </source>
</evidence>
<dbReference type="AlphaFoldDB" id="A0A5B7FDH6"/>
<dbReference type="EMBL" id="VSRR010005690">
    <property type="protein sequence ID" value="MPC43108.1"/>
    <property type="molecule type" value="Genomic_DNA"/>
</dbReference>
<protein>
    <submittedName>
        <fullName evidence="1">Uncharacterized protein</fullName>
    </submittedName>
</protein>
<accession>A0A5B7FDH6</accession>
<keyword evidence="2" id="KW-1185">Reference proteome</keyword>
<sequence>MNFYLASALKARRQGAYFGPVGVTRRRQSLQCFPPTEEVPARAAGRRDGEAAWGMTIRSEHERTTMNVPNFSITDHDRRKHSERQIKIIHEAM</sequence>
<comment type="caution">
    <text evidence="1">The sequence shown here is derived from an EMBL/GenBank/DDBJ whole genome shotgun (WGS) entry which is preliminary data.</text>
</comment>
<reference evidence="1 2" key="1">
    <citation type="submission" date="2019-05" db="EMBL/GenBank/DDBJ databases">
        <title>Another draft genome of Portunus trituberculatus and its Hox gene families provides insights of decapod evolution.</title>
        <authorList>
            <person name="Jeong J.-H."/>
            <person name="Song I."/>
            <person name="Kim S."/>
            <person name="Choi T."/>
            <person name="Kim D."/>
            <person name="Ryu S."/>
            <person name="Kim W."/>
        </authorList>
    </citation>
    <scope>NUCLEOTIDE SEQUENCE [LARGE SCALE GENOMIC DNA]</scope>
    <source>
        <tissue evidence="1">Muscle</tissue>
    </source>
</reference>
<gene>
    <name evidence="1" type="ORF">E2C01_036745</name>
</gene>
<evidence type="ECO:0000313" key="1">
    <source>
        <dbReference type="EMBL" id="MPC43108.1"/>
    </source>
</evidence>
<organism evidence="1 2">
    <name type="scientific">Portunus trituberculatus</name>
    <name type="common">Swimming crab</name>
    <name type="synonym">Neptunus trituberculatus</name>
    <dbReference type="NCBI Taxonomy" id="210409"/>
    <lineage>
        <taxon>Eukaryota</taxon>
        <taxon>Metazoa</taxon>
        <taxon>Ecdysozoa</taxon>
        <taxon>Arthropoda</taxon>
        <taxon>Crustacea</taxon>
        <taxon>Multicrustacea</taxon>
        <taxon>Malacostraca</taxon>
        <taxon>Eumalacostraca</taxon>
        <taxon>Eucarida</taxon>
        <taxon>Decapoda</taxon>
        <taxon>Pleocyemata</taxon>
        <taxon>Brachyura</taxon>
        <taxon>Eubrachyura</taxon>
        <taxon>Portunoidea</taxon>
        <taxon>Portunidae</taxon>
        <taxon>Portuninae</taxon>
        <taxon>Portunus</taxon>
    </lineage>
</organism>